<organism evidence="2 3">
    <name type="scientific">Asticcacaulis aquaticus</name>
    <dbReference type="NCBI Taxonomy" id="2984212"/>
    <lineage>
        <taxon>Bacteria</taxon>
        <taxon>Pseudomonadati</taxon>
        <taxon>Pseudomonadota</taxon>
        <taxon>Alphaproteobacteria</taxon>
        <taxon>Caulobacterales</taxon>
        <taxon>Caulobacteraceae</taxon>
        <taxon>Asticcacaulis</taxon>
    </lineage>
</organism>
<evidence type="ECO:0008006" key="4">
    <source>
        <dbReference type="Google" id="ProtNLM"/>
    </source>
</evidence>
<evidence type="ECO:0000256" key="1">
    <source>
        <dbReference type="SAM" id="SignalP"/>
    </source>
</evidence>
<gene>
    <name evidence="2" type="ORF">PQU92_11540</name>
</gene>
<accession>A0ABT5HV05</accession>
<reference evidence="2 3" key="1">
    <citation type="submission" date="2023-01" db="EMBL/GenBank/DDBJ databases">
        <title>Novel species of the genus Asticcacaulis isolated from rivers.</title>
        <authorList>
            <person name="Lu H."/>
        </authorList>
    </citation>
    <scope>NUCLEOTIDE SEQUENCE [LARGE SCALE GENOMIC DNA]</scope>
    <source>
        <strain evidence="2 3">BYS171W</strain>
    </source>
</reference>
<evidence type="ECO:0000313" key="3">
    <source>
        <dbReference type="Proteomes" id="UP001214854"/>
    </source>
</evidence>
<feature type="signal peptide" evidence="1">
    <location>
        <begin position="1"/>
        <end position="20"/>
    </location>
</feature>
<dbReference type="Proteomes" id="UP001214854">
    <property type="component" value="Unassembled WGS sequence"/>
</dbReference>
<evidence type="ECO:0000313" key="2">
    <source>
        <dbReference type="EMBL" id="MDC7683912.1"/>
    </source>
</evidence>
<name>A0ABT5HV05_9CAUL</name>
<protein>
    <recommendedName>
        <fullName evidence="4">Lipoprotein</fullName>
    </recommendedName>
</protein>
<dbReference type="EMBL" id="JAQQKX010000008">
    <property type="protein sequence ID" value="MDC7683912.1"/>
    <property type="molecule type" value="Genomic_DNA"/>
</dbReference>
<comment type="caution">
    <text evidence="2">The sequence shown here is derived from an EMBL/GenBank/DDBJ whole genome shotgun (WGS) entry which is preliminary data.</text>
</comment>
<keyword evidence="3" id="KW-1185">Reference proteome</keyword>
<proteinExistence type="predicted"/>
<keyword evidence="1" id="KW-0732">Signal</keyword>
<feature type="chain" id="PRO_5047412547" description="Lipoprotein" evidence="1">
    <location>
        <begin position="21"/>
        <end position="199"/>
    </location>
</feature>
<dbReference type="RefSeq" id="WP_272748369.1">
    <property type="nucleotide sequence ID" value="NZ_JAQQKX010000008.1"/>
</dbReference>
<dbReference type="PROSITE" id="PS51257">
    <property type="entry name" value="PROKAR_LIPOPROTEIN"/>
    <property type="match status" value="1"/>
</dbReference>
<sequence length="199" mass="21018">MKRILLLGALALMGCAPKMAEKAEPTPGAKEVFSDCKWGEVRGATLSIWSYACPNAHLVADETLPGFGVVEGTAVDGFGYRPVIRTLPKAKDASIDAVLPEIRKLSPGPATASCVLTPAKDPTDPASKRALFELVPTGEAKTAWDKTIETGEGEAQPCGALGVGLAGNRVFEVLSGDPTRVVYIDYGSEIQIFDTRTLN</sequence>